<dbReference type="AlphaFoldDB" id="A0A0A9GTZ5"/>
<accession>A0A0A9GTZ5</accession>
<proteinExistence type="predicted"/>
<dbReference type="EMBL" id="GBRH01170892">
    <property type="protein sequence ID" value="JAE27004.1"/>
    <property type="molecule type" value="Transcribed_RNA"/>
</dbReference>
<protein>
    <submittedName>
        <fullName evidence="1">Uncharacterized protein</fullName>
    </submittedName>
</protein>
<reference evidence="1" key="2">
    <citation type="journal article" date="2015" name="Data Brief">
        <title>Shoot transcriptome of the giant reed, Arundo donax.</title>
        <authorList>
            <person name="Barrero R.A."/>
            <person name="Guerrero F.D."/>
            <person name="Moolhuijzen P."/>
            <person name="Goolsby J.A."/>
            <person name="Tidwell J."/>
            <person name="Bellgard S.E."/>
            <person name="Bellgard M.I."/>
        </authorList>
    </citation>
    <scope>NUCLEOTIDE SEQUENCE</scope>
    <source>
        <tissue evidence="1">Shoot tissue taken approximately 20 cm above the soil surface</tissue>
    </source>
</reference>
<name>A0A0A9GTZ5_ARUDO</name>
<evidence type="ECO:0000313" key="1">
    <source>
        <dbReference type="EMBL" id="JAE27004.1"/>
    </source>
</evidence>
<organism evidence="1">
    <name type="scientific">Arundo donax</name>
    <name type="common">Giant reed</name>
    <name type="synonym">Donax arundinaceus</name>
    <dbReference type="NCBI Taxonomy" id="35708"/>
    <lineage>
        <taxon>Eukaryota</taxon>
        <taxon>Viridiplantae</taxon>
        <taxon>Streptophyta</taxon>
        <taxon>Embryophyta</taxon>
        <taxon>Tracheophyta</taxon>
        <taxon>Spermatophyta</taxon>
        <taxon>Magnoliopsida</taxon>
        <taxon>Liliopsida</taxon>
        <taxon>Poales</taxon>
        <taxon>Poaceae</taxon>
        <taxon>PACMAD clade</taxon>
        <taxon>Arundinoideae</taxon>
        <taxon>Arundineae</taxon>
        <taxon>Arundo</taxon>
    </lineage>
</organism>
<sequence>MSKNVSHQLKRQANVVIVAINMKVIEIKVKASPLNMNAINMKVIEIKVIASPLNINSKNIRQKTFKKNSAR</sequence>
<reference evidence="1" key="1">
    <citation type="submission" date="2014-09" db="EMBL/GenBank/DDBJ databases">
        <authorList>
            <person name="Magalhaes I.L.F."/>
            <person name="Oliveira U."/>
            <person name="Santos F.R."/>
            <person name="Vidigal T.H.D.A."/>
            <person name="Brescovit A.D."/>
            <person name="Santos A.J."/>
        </authorList>
    </citation>
    <scope>NUCLEOTIDE SEQUENCE</scope>
    <source>
        <tissue evidence="1">Shoot tissue taken approximately 20 cm above the soil surface</tissue>
    </source>
</reference>